<dbReference type="PANTHER" id="PTHR34001">
    <property type="entry name" value="BLL7405 PROTEIN"/>
    <property type="match status" value="1"/>
</dbReference>
<dbReference type="Pfam" id="PF13505">
    <property type="entry name" value="OMP_b-brl"/>
    <property type="match status" value="2"/>
</dbReference>
<feature type="chain" id="PRO_5020884589" description="Outer membrane protein beta-barrel domain-containing protein" evidence="6">
    <location>
        <begin position="23"/>
        <end position="504"/>
    </location>
</feature>
<keyword evidence="4" id="KW-0998">Cell outer membrane</keyword>
<feature type="signal peptide" evidence="6">
    <location>
        <begin position="1"/>
        <end position="22"/>
    </location>
</feature>
<dbReference type="EMBL" id="LBJQ01000012">
    <property type="protein sequence ID" value="RXH35635.1"/>
    <property type="molecule type" value="Genomic_DNA"/>
</dbReference>
<evidence type="ECO:0000313" key="8">
    <source>
        <dbReference type="EMBL" id="RXH35635.1"/>
    </source>
</evidence>
<keyword evidence="3" id="KW-0472">Membrane</keyword>
<accession>A0A4Q0SBB8</accession>
<evidence type="ECO:0000256" key="1">
    <source>
        <dbReference type="ARBA" id="ARBA00004442"/>
    </source>
</evidence>
<dbReference type="Gene3D" id="2.40.160.20">
    <property type="match status" value="2"/>
</dbReference>
<proteinExistence type="inferred from homology"/>
<dbReference type="InterPro" id="IPR051692">
    <property type="entry name" value="OMP-like"/>
</dbReference>
<feature type="domain" description="Outer membrane protein beta-barrel" evidence="7">
    <location>
        <begin position="279"/>
        <end position="464"/>
    </location>
</feature>
<dbReference type="PANTHER" id="PTHR34001:SF3">
    <property type="entry name" value="BLL7405 PROTEIN"/>
    <property type="match status" value="1"/>
</dbReference>
<dbReference type="GO" id="GO:0009279">
    <property type="term" value="C:cell outer membrane"/>
    <property type="evidence" value="ECO:0007669"/>
    <property type="project" value="UniProtKB-SubCell"/>
</dbReference>
<dbReference type="InterPro" id="IPR027385">
    <property type="entry name" value="Beta-barrel_OMP"/>
</dbReference>
<comment type="similarity">
    <text evidence="5">Belongs to the Omp25/RopB family.</text>
</comment>
<gene>
    <name evidence="8" type="ORF">XH99_07825</name>
</gene>
<keyword evidence="9" id="KW-1185">Reference proteome</keyword>
<protein>
    <recommendedName>
        <fullName evidence="7">Outer membrane protein beta-barrel domain-containing protein</fullName>
    </recommendedName>
</protein>
<reference evidence="8 9" key="1">
    <citation type="submission" date="2015-04" db="EMBL/GenBank/DDBJ databases">
        <title>Comparative genomics of rhizobia nodulating Arachis hypogaea in China.</title>
        <authorList>
            <person name="Li Y."/>
        </authorList>
    </citation>
    <scope>NUCLEOTIDE SEQUENCE [LARGE SCALE GENOMIC DNA]</scope>
    <source>
        <strain evidence="8 9">CCBAU 51757</strain>
    </source>
</reference>
<evidence type="ECO:0000256" key="2">
    <source>
        <dbReference type="ARBA" id="ARBA00022729"/>
    </source>
</evidence>
<dbReference type="RefSeq" id="WP_128948009.1">
    <property type="nucleotide sequence ID" value="NZ_LBJC01000005.1"/>
</dbReference>
<organism evidence="8 9">
    <name type="scientific">Bradyrhizobium nanningense</name>
    <dbReference type="NCBI Taxonomy" id="1325118"/>
    <lineage>
        <taxon>Bacteria</taxon>
        <taxon>Pseudomonadati</taxon>
        <taxon>Pseudomonadota</taxon>
        <taxon>Alphaproteobacteria</taxon>
        <taxon>Hyphomicrobiales</taxon>
        <taxon>Nitrobacteraceae</taxon>
        <taxon>Bradyrhizobium</taxon>
    </lineage>
</organism>
<evidence type="ECO:0000313" key="9">
    <source>
        <dbReference type="Proteomes" id="UP000289546"/>
    </source>
</evidence>
<evidence type="ECO:0000256" key="4">
    <source>
        <dbReference type="ARBA" id="ARBA00023237"/>
    </source>
</evidence>
<dbReference type="InterPro" id="IPR011250">
    <property type="entry name" value="OMP/PagP_B-barrel"/>
</dbReference>
<keyword evidence="2 6" id="KW-0732">Signal</keyword>
<dbReference type="Proteomes" id="UP000289546">
    <property type="component" value="Unassembled WGS sequence"/>
</dbReference>
<feature type="domain" description="Outer membrane protein beta-barrel" evidence="7">
    <location>
        <begin position="21"/>
        <end position="210"/>
    </location>
</feature>
<comment type="subcellular location">
    <subcellularLocation>
        <location evidence="1">Cell outer membrane</location>
    </subcellularLocation>
</comment>
<name>A0A4Q0SBB8_9BRAD</name>
<sequence length="504" mass="52116">MAITGKIISVTVLLALTQAASAADLPVKAAAFPAPLVDWSGVYVGVHAGYGGGMKDWTNQQLNFPAQGLLSGAQIGINKQIASLVFGVELEGAWTGISGSQTVTTGSMGPFFLGTVTASGTSRIEAMASVTGRAGLAADRWFVFAKGGLTGAWEKHSYNLALNDAFGGAIVETLEAREFRLAPTIGFGAEYALDGRWSVKAEYDYVALGTRTAPLTGPATFNGGTLPSFRVNEPIAQDAIHLLKVGANYRLGTVAVDPIYPRVKPASGADWTGAFLGAQGGYGLGHMGRSTLVDPANPGRGTYDMKGWLGGINGGVNVQSGVLVFGIEGEWMWTGMRGGQTLTGPDPFFGGTAVTKLDSSIDWLAIASARAGFVAGDRLLIYGKGGIAVASERHSASTVEPLPAIGGLVTSSISGRATHSGIAVGAGAEYALGGNWSIKGEYDYIKMMAQQHTDTGLLTINAGLATDQGNIAPGVDKVGQTLHLFKLGVNYHFNPLPGAVAARY</sequence>
<comment type="caution">
    <text evidence="8">The sequence shown here is derived from an EMBL/GenBank/DDBJ whole genome shotgun (WGS) entry which is preliminary data.</text>
</comment>
<evidence type="ECO:0000256" key="6">
    <source>
        <dbReference type="SAM" id="SignalP"/>
    </source>
</evidence>
<evidence type="ECO:0000256" key="3">
    <source>
        <dbReference type="ARBA" id="ARBA00023136"/>
    </source>
</evidence>
<dbReference type="OrthoDB" id="8256193at2"/>
<dbReference type="SUPFAM" id="SSF56925">
    <property type="entry name" value="OMPA-like"/>
    <property type="match status" value="2"/>
</dbReference>
<evidence type="ECO:0000256" key="5">
    <source>
        <dbReference type="ARBA" id="ARBA00038306"/>
    </source>
</evidence>
<evidence type="ECO:0000259" key="7">
    <source>
        <dbReference type="Pfam" id="PF13505"/>
    </source>
</evidence>
<dbReference type="AlphaFoldDB" id="A0A4Q0SBB8"/>